<reference evidence="3" key="1">
    <citation type="journal article" date="2019" name="Int. J. Syst. Evol. Microbiol.">
        <title>The Global Catalogue of Microorganisms (GCM) 10K type strain sequencing project: providing services to taxonomists for standard genome sequencing and annotation.</title>
        <authorList>
            <consortium name="The Broad Institute Genomics Platform"/>
            <consortium name="The Broad Institute Genome Sequencing Center for Infectious Disease"/>
            <person name="Wu L."/>
            <person name="Ma J."/>
        </authorList>
    </citation>
    <scope>NUCLEOTIDE SEQUENCE [LARGE SCALE GENOMIC DNA]</scope>
    <source>
        <strain evidence="3">JCM 12125</strain>
    </source>
</reference>
<keyword evidence="1" id="KW-0472">Membrane</keyword>
<accession>A0ABW0FXS9</accession>
<dbReference type="Pfam" id="PF05656">
    <property type="entry name" value="DUF805"/>
    <property type="match status" value="1"/>
</dbReference>
<dbReference type="EMBL" id="JBHSLF010000054">
    <property type="protein sequence ID" value="MFC5345858.1"/>
    <property type="molecule type" value="Genomic_DNA"/>
</dbReference>
<evidence type="ECO:0000313" key="2">
    <source>
        <dbReference type="EMBL" id="MFC5345858.1"/>
    </source>
</evidence>
<evidence type="ECO:0000313" key="3">
    <source>
        <dbReference type="Proteomes" id="UP001596152"/>
    </source>
</evidence>
<keyword evidence="1" id="KW-1133">Transmembrane helix</keyword>
<dbReference type="PANTHER" id="PTHR34980:SF3">
    <property type="entry name" value="BLR8105 PROTEIN"/>
    <property type="match status" value="1"/>
</dbReference>
<dbReference type="InterPro" id="IPR008523">
    <property type="entry name" value="DUF805"/>
</dbReference>
<feature type="transmembrane region" description="Helical" evidence="1">
    <location>
        <begin position="92"/>
        <end position="112"/>
    </location>
</feature>
<feature type="transmembrane region" description="Helical" evidence="1">
    <location>
        <begin position="20"/>
        <end position="41"/>
    </location>
</feature>
<sequence>MTSLPRLFSFEGRARRFEWWLTCIAVSLLAGLIVAVAALAISGGDASILGRDAPKPAAVLVLNLIAGAVVIWIQAAVGVRRVHDRGQSGAGLILYQVIGYAMNAAPVVLHLTGGASPYIPFGGFMMGGLMVVYVLWSLYFLITLGFLEGEPTANAYGRSPKTVQTSTYAAPALD</sequence>
<proteinExistence type="predicted"/>
<evidence type="ECO:0000256" key="1">
    <source>
        <dbReference type="SAM" id="Phobius"/>
    </source>
</evidence>
<keyword evidence="3" id="KW-1185">Reference proteome</keyword>
<dbReference type="Proteomes" id="UP001596152">
    <property type="component" value="Unassembled WGS sequence"/>
</dbReference>
<feature type="transmembrane region" description="Helical" evidence="1">
    <location>
        <begin position="118"/>
        <end position="142"/>
    </location>
</feature>
<dbReference type="RefSeq" id="WP_374036895.1">
    <property type="nucleotide sequence ID" value="NZ_CP169082.1"/>
</dbReference>
<organism evidence="2 3">
    <name type="scientific">Brevundimonas staleyi</name>
    <dbReference type="NCBI Taxonomy" id="74326"/>
    <lineage>
        <taxon>Bacteria</taxon>
        <taxon>Pseudomonadati</taxon>
        <taxon>Pseudomonadota</taxon>
        <taxon>Alphaproteobacteria</taxon>
        <taxon>Caulobacterales</taxon>
        <taxon>Caulobacteraceae</taxon>
        <taxon>Brevundimonas</taxon>
    </lineage>
</organism>
<comment type="caution">
    <text evidence="2">The sequence shown here is derived from an EMBL/GenBank/DDBJ whole genome shotgun (WGS) entry which is preliminary data.</text>
</comment>
<feature type="transmembrane region" description="Helical" evidence="1">
    <location>
        <begin position="61"/>
        <end position="80"/>
    </location>
</feature>
<protein>
    <submittedName>
        <fullName evidence="2">DUF805 domain-containing protein</fullName>
    </submittedName>
</protein>
<gene>
    <name evidence="2" type="ORF">ACFPIE_18225</name>
</gene>
<keyword evidence="1" id="KW-0812">Transmembrane</keyword>
<name>A0ABW0FXS9_9CAUL</name>
<dbReference type="PANTHER" id="PTHR34980">
    <property type="entry name" value="INNER MEMBRANE PROTEIN-RELATED-RELATED"/>
    <property type="match status" value="1"/>
</dbReference>